<dbReference type="SUPFAM" id="SSF51261">
    <property type="entry name" value="Duplicated hybrid motif"/>
    <property type="match status" value="1"/>
</dbReference>
<dbReference type="GO" id="GO:0004222">
    <property type="term" value="F:metalloendopeptidase activity"/>
    <property type="evidence" value="ECO:0007669"/>
    <property type="project" value="TreeGrafter"/>
</dbReference>
<evidence type="ECO:0000256" key="1">
    <source>
        <dbReference type="SAM" id="Phobius"/>
    </source>
</evidence>
<proteinExistence type="predicted"/>
<evidence type="ECO:0000313" key="3">
    <source>
        <dbReference type="EMBL" id="AQQ00675.1"/>
    </source>
</evidence>
<feature type="domain" description="M23ase beta-sheet core" evidence="2">
    <location>
        <begin position="283"/>
        <end position="377"/>
    </location>
</feature>
<dbReference type="Gene3D" id="2.70.70.10">
    <property type="entry name" value="Glucose Permease (Domain IIA)"/>
    <property type="match status" value="1"/>
</dbReference>
<dbReference type="InterPro" id="IPR050570">
    <property type="entry name" value="Cell_wall_metabolism_enzyme"/>
</dbReference>
<name>A0A1Q2GZZ8_9GAMM</name>
<dbReference type="STRING" id="247523.B0W48_13170"/>
<keyword evidence="1" id="KW-1133">Transmembrane helix</keyword>
<keyword evidence="1" id="KW-0472">Membrane</keyword>
<feature type="transmembrane region" description="Helical" evidence="1">
    <location>
        <begin position="29"/>
        <end position="52"/>
    </location>
</feature>
<organism evidence="3 4">
    <name type="scientific">Pseudoalteromonas aliena</name>
    <dbReference type="NCBI Taxonomy" id="247523"/>
    <lineage>
        <taxon>Bacteria</taxon>
        <taxon>Pseudomonadati</taxon>
        <taxon>Pseudomonadota</taxon>
        <taxon>Gammaproteobacteria</taxon>
        <taxon>Alteromonadales</taxon>
        <taxon>Pseudoalteromonadaceae</taxon>
        <taxon>Pseudoalteromonas</taxon>
    </lineage>
</organism>
<dbReference type="Proteomes" id="UP000188243">
    <property type="component" value="Chromosome"/>
</dbReference>
<dbReference type="CDD" id="cd12797">
    <property type="entry name" value="M23_peptidase"/>
    <property type="match status" value="1"/>
</dbReference>
<evidence type="ECO:0000313" key="4">
    <source>
        <dbReference type="Proteomes" id="UP000188243"/>
    </source>
</evidence>
<protein>
    <submittedName>
        <fullName evidence="3">Peptidase M23</fullName>
    </submittedName>
</protein>
<dbReference type="Pfam" id="PF01551">
    <property type="entry name" value="Peptidase_M23"/>
    <property type="match status" value="1"/>
</dbReference>
<keyword evidence="1" id="KW-0812">Transmembrane</keyword>
<dbReference type="PANTHER" id="PTHR21666">
    <property type="entry name" value="PEPTIDASE-RELATED"/>
    <property type="match status" value="1"/>
</dbReference>
<sequence length="388" mass="43863">MLVFIKSFYHKFFPARQLLIRQNGEVKHVLLAPWLQFFAVLLILGTVTWMSISSFRVYSQTNQISNIEQSQQDKQTLWKKKTSDQHALYIKQLEQLEVLEQKQALLQNMIESLPASISKESIKLDTDLKLPINENENEFHEPLIDDNAQENAALKLNTTVDFAQRTAHLNLQYENSFSQLDEQISIRRKAIVAMLKGAGLESVLEKRLALGDQTVAQGGPFDTFDETKIPKHFLAVVDKLLLLNNLESFLTELPNTLPLPAKKYYISSGFGLRNDPMNSRHAFHKGVDFAGWHKTEIFAPADAVVLRAGRNGGYGNFIELKHKNGLVTRFGHLNKINVKKDQTISKNDVIGLMGSTGRSTGTHLHYEVLLNGKQVNPLKITKAFSSVQ</sequence>
<dbReference type="InterPro" id="IPR011055">
    <property type="entry name" value="Dup_hybrid_motif"/>
</dbReference>
<dbReference type="InterPro" id="IPR016047">
    <property type="entry name" value="M23ase_b-sheet_dom"/>
</dbReference>
<dbReference type="AlphaFoldDB" id="A0A1Q2GZZ8"/>
<dbReference type="EMBL" id="CP019628">
    <property type="protein sequence ID" value="AQQ00675.1"/>
    <property type="molecule type" value="Genomic_DNA"/>
</dbReference>
<gene>
    <name evidence="3" type="ORF">B0W48_13170</name>
</gene>
<accession>A0A1Q2GZZ8</accession>
<reference evidence="3 4" key="1">
    <citation type="submission" date="2017-02" db="EMBL/GenBank/DDBJ databases">
        <title>Complete genome sequence of the cold-active Pseudoalteromonas aliena strain EH1 isolated from Arctic seawater.</title>
        <authorList>
            <person name="Kim E."/>
            <person name="Heo E."/>
            <person name="Kim H."/>
            <person name="Kim D."/>
        </authorList>
    </citation>
    <scope>NUCLEOTIDE SEQUENCE [LARGE SCALE GENOMIC DNA]</scope>
    <source>
        <strain evidence="3 4">EH1</strain>
    </source>
</reference>
<evidence type="ECO:0000259" key="2">
    <source>
        <dbReference type="Pfam" id="PF01551"/>
    </source>
</evidence>
<dbReference type="RefSeq" id="WP_077537360.1">
    <property type="nucleotide sequence ID" value="NZ_CP019628.1"/>
</dbReference>
<dbReference type="PANTHER" id="PTHR21666:SF270">
    <property type="entry name" value="MUREIN HYDROLASE ACTIVATOR ENVC"/>
    <property type="match status" value="1"/>
</dbReference>
<dbReference type="KEGG" id="paln:B0W48_13170"/>